<feature type="compositionally biased region" description="Polar residues" evidence="16">
    <location>
        <begin position="1064"/>
        <end position="1076"/>
    </location>
</feature>
<evidence type="ECO:0000256" key="8">
    <source>
        <dbReference type="ARBA" id="ARBA00022777"/>
    </source>
</evidence>
<name>A0A8B8UT11_SACPA</name>
<keyword evidence="11" id="KW-0902">Two-component regulatory system</keyword>
<dbReference type="KEGG" id="spao:SPAR_I00220"/>
<gene>
    <name evidence="21" type="primary">SLN1</name>
    <name evidence="21" type="ORF">SPAR_I00220</name>
</gene>
<dbReference type="FunFam" id="3.40.50.2300:FF:000289">
    <property type="entry name" value="Osmosensing histidine protein kinase SLN1"/>
    <property type="match status" value="1"/>
</dbReference>
<dbReference type="SMART" id="SM00387">
    <property type="entry name" value="HATPase_c"/>
    <property type="match status" value="1"/>
</dbReference>
<feature type="compositionally biased region" description="Basic and acidic residues" evidence="16">
    <location>
        <begin position="994"/>
        <end position="1012"/>
    </location>
</feature>
<dbReference type="PRINTS" id="PR00344">
    <property type="entry name" value="BCTRLSENSOR"/>
</dbReference>
<evidence type="ECO:0000259" key="20">
    <source>
        <dbReference type="PROSITE" id="PS50885"/>
    </source>
</evidence>
<dbReference type="FunFam" id="1.10.287.130:FF:000004">
    <property type="entry name" value="Ethylene receptor 1"/>
    <property type="match status" value="1"/>
</dbReference>
<feature type="region of interest" description="Disordered" evidence="16">
    <location>
        <begin position="994"/>
        <end position="1082"/>
    </location>
</feature>
<reference evidence="21" key="2">
    <citation type="submission" date="2020-01" db="EMBL/GenBank/DDBJ databases">
        <title>Population-level Yeast Reference Genomes.</title>
        <authorList>
            <person name="Yue J.-X."/>
        </authorList>
    </citation>
    <scope>NUCLEOTIDE SEQUENCE</scope>
    <source>
        <strain evidence="21">CBS432</strain>
    </source>
</reference>
<feature type="transmembrane region" description="Helical" evidence="17">
    <location>
        <begin position="20"/>
        <end position="47"/>
    </location>
</feature>
<dbReference type="VEuPathDB" id="FungiDB:SPAR_I00220"/>
<evidence type="ECO:0000256" key="5">
    <source>
        <dbReference type="ARBA" id="ARBA00022679"/>
    </source>
</evidence>
<evidence type="ECO:0000256" key="12">
    <source>
        <dbReference type="ARBA" id="ARBA00023136"/>
    </source>
</evidence>
<organism evidence="21">
    <name type="scientific">Saccharomyces paradoxus</name>
    <name type="common">Yeast</name>
    <name type="synonym">Saccharomyces douglasii</name>
    <dbReference type="NCBI Taxonomy" id="27291"/>
    <lineage>
        <taxon>Eukaryota</taxon>
        <taxon>Fungi</taxon>
        <taxon>Dikarya</taxon>
        <taxon>Ascomycota</taxon>
        <taxon>Saccharomycotina</taxon>
        <taxon>Saccharomycetes</taxon>
        <taxon>Saccharomycetales</taxon>
        <taxon>Saccharomycetaceae</taxon>
        <taxon>Saccharomyces</taxon>
    </lineage>
</organism>
<dbReference type="SUPFAM" id="SSF47384">
    <property type="entry name" value="Homodimeric domain of signal transducing histidine kinase"/>
    <property type="match status" value="1"/>
</dbReference>
<evidence type="ECO:0000256" key="11">
    <source>
        <dbReference type="ARBA" id="ARBA00023012"/>
    </source>
</evidence>
<keyword evidence="12 17" id="KW-0472">Membrane</keyword>
<feature type="compositionally biased region" description="Basic and acidic residues" evidence="16">
    <location>
        <begin position="452"/>
        <end position="469"/>
    </location>
</feature>
<keyword evidence="5" id="KW-0808">Transferase</keyword>
<dbReference type="InterPro" id="IPR036890">
    <property type="entry name" value="HATPase_C_sf"/>
</dbReference>
<dbReference type="InterPro" id="IPR003660">
    <property type="entry name" value="HAMP_dom"/>
</dbReference>
<evidence type="ECO:0000256" key="3">
    <source>
        <dbReference type="ARBA" id="ARBA00012438"/>
    </source>
</evidence>
<dbReference type="GO" id="GO:0005524">
    <property type="term" value="F:ATP binding"/>
    <property type="evidence" value="ECO:0007669"/>
    <property type="project" value="UniProtKB-KW"/>
</dbReference>
<feature type="transmembrane region" description="Helical" evidence="17">
    <location>
        <begin position="335"/>
        <end position="359"/>
    </location>
</feature>
<evidence type="ECO:0000259" key="18">
    <source>
        <dbReference type="PROSITE" id="PS50109"/>
    </source>
</evidence>
<dbReference type="SMART" id="SM00448">
    <property type="entry name" value="REC"/>
    <property type="match status" value="1"/>
</dbReference>
<evidence type="ECO:0000256" key="4">
    <source>
        <dbReference type="ARBA" id="ARBA00022553"/>
    </source>
</evidence>
<keyword evidence="7" id="KW-0547">Nucleotide-binding</keyword>
<dbReference type="GO" id="GO:0005886">
    <property type="term" value="C:plasma membrane"/>
    <property type="evidence" value="ECO:0007669"/>
    <property type="project" value="UniProtKB-ARBA"/>
</dbReference>
<feature type="modified residue" description="4-aspartylphosphate" evidence="14">
    <location>
        <position position="1145"/>
    </location>
</feature>
<dbReference type="GeneID" id="54631226"/>
<dbReference type="InterPro" id="IPR005467">
    <property type="entry name" value="His_kinase_dom"/>
</dbReference>
<dbReference type="Gene3D" id="1.10.287.130">
    <property type="match status" value="1"/>
</dbReference>
<dbReference type="InterPro" id="IPR036097">
    <property type="entry name" value="HisK_dim/P_sf"/>
</dbReference>
<keyword evidence="4 14" id="KW-0597">Phosphoprotein</keyword>
<dbReference type="SMART" id="SM00388">
    <property type="entry name" value="HisKA"/>
    <property type="match status" value="1"/>
</dbReference>
<evidence type="ECO:0000256" key="10">
    <source>
        <dbReference type="ARBA" id="ARBA00022989"/>
    </source>
</evidence>
<protein>
    <recommendedName>
        <fullName evidence="3">histidine kinase</fullName>
        <ecNumber evidence="3">2.7.13.3</ecNumber>
    </recommendedName>
</protein>
<evidence type="ECO:0000256" key="6">
    <source>
        <dbReference type="ARBA" id="ARBA00022692"/>
    </source>
</evidence>
<keyword evidence="10 17" id="KW-1133">Transmembrane helix</keyword>
<evidence type="ECO:0000256" key="7">
    <source>
        <dbReference type="ARBA" id="ARBA00022741"/>
    </source>
</evidence>
<dbReference type="RefSeq" id="XP_033766907.1">
    <property type="nucleotide sequence ID" value="XM_033911016.1"/>
</dbReference>
<evidence type="ECO:0000256" key="14">
    <source>
        <dbReference type="PROSITE-ProRule" id="PRU00169"/>
    </source>
</evidence>
<evidence type="ECO:0000256" key="1">
    <source>
        <dbReference type="ARBA" id="ARBA00000085"/>
    </source>
</evidence>
<feature type="coiled-coil region" evidence="15">
    <location>
        <begin position="540"/>
        <end position="567"/>
    </location>
</feature>
<evidence type="ECO:0000256" key="9">
    <source>
        <dbReference type="ARBA" id="ARBA00022840"/>
    </source>
</evidence>
<keyword evidence="6 17" id="KW-0812">Transmembrane</keyword>
<dbReference type="PROSITE" id="PS50109">
    <property type="entry name" value="HIS_KIN"/>
    <property type="match status" value="1"/>
</dbReference>
<dbReference type="PANTHER" id="PTHR43047:SF72">
    <property type="entry name" value="OSMOSENSING HISTIDINE PROTEIN KINASE SLN1"/>
    <property type="match status" value="1"/>
</dbReference>
<dbReference type="Pfam" id="PF00512">
    <property type="entry name" value="HisKA"/>
    <property type="match status" value="1"/>
</dbReference>
<dbReference type="PANTHER" id="PTHR43047">
    <property type="entry name" value="TWO-COMPONENT HISTIDINE PROTEIN KINASE"/>
    <property type="match status" value="1"/>
</dbReference>
<dbReference type="CDD" id="cd06225">
    <property type="entry name" value="HAMP"/>
    <property type="match status" value="1"/>
</dbReference>
<dbReference type="InterPro" id="IPR003661">
    <property type="entry name" value="HisK_dim/P_dom"/>
</dbReference>
<feature type="region of interest" description="Disordered" evidence="16">
    <location>
        <begin position="450"/>
        <end position="501"/>
    </location>
</feature>
<dbReference type="GO" id="GO:0007234">
    <property type="term" value="P:osmosensory signaling via phosphorelay pathway"/>
    <property type="evidence" value="ECO:0007669"/>
    <property type="project" value="UniProtKB-ARBA"/>
</dbReference>
<dbReference type="CDD" id="cd00082">
    <property type="entry name" value="HisKA"/>
    <property type="match status" value="1"/>
</dbReference>
<dbReference type="CDD" id="cd17546">
    <property type="entry name" value="REC_hyHK_CKI1_RcsC-like"/>
    <property type="match status" value="1"/>
</dbReference>
<evidence type="ECO:0000256" key="2">
    <source>
        <dbReference type="ARBA" id="ARBA00004370"/>
    </source>
</evidence>
<feature type="compositionally biased region" description="Low complexity" evidence="16">
    <location>
        <begin position="412"/>
        <end position="421"/>
    </location>
</feature>
<feature type="region of interest" description="Disordered" evidence="16">
    <location>
        <begin position="412"/>
        <end position="438"/>
    </location>
</feature>
<evidence type="ECO:0000256" key="16">
    <source>
        <dbReference type="SAM" id="MobiDB-lite"/>
    </source>
</evidence>
<feature type="compositionally biased region" description="Polar residues" evidence="16">
    <location>
        <begin position="1028"/>
        <end position="1043"/>
    </location>
</feature>
<dbReference type="Pfam" id="PF00072">
    <property type="entry name" value="Response_reg"/>
    <property type="match status" value="1"/>
</dbReference>
<evidence type="ECO:0000313" key="21">
    <source>
        <dbReference type="RefSeq" id="XP_033766907.1"/>
    </source>
</evidence>
<reference evidence="21" key="4">
    <citation type="submission" date="2025-08" db="UniProtKB">
        <authorList>
            <consortium name="RefSeq"/>
        </authorList>
    </citation>
    <scope>IDENTIFICATION</scope>
    <source>
        <strain evidence="21">CBS432</strain>
    </source>
</reference>
<proteinExistence type="predicted"/>
<evidence type="ECO:0000256" key="17">
    <source>
        <dbReference type="SAM" id="Phobius"/>
    </source>
</evidence>
<keyword evidence="8 21" id="KW-0418">Kinase</keyword>
<feature type="domain" description="Histidine kinase" evidence="18">
    <location>
        <begin position="574"/>
        <end position="929"/>
    </location>
</feature>
<dbReference type="PROSITE" id="PS50110">
    <property type="entry name" value="RESPONSE_REGULATORY"/>
    <property type="match status" value="1"/>
</dbReference>
<dbReference type="InterPro" id="IPR003594">
    <property type="entry name" value="HATPase_dom"/>
</dbReference>
<keyword evidence="9" id="KW-0067">ATP-binding</keyword>
<dbReference type="InterPro" id="IPR011006">
    <property type="entry name" value="CheY-like_superfamily"/>
</dbReference>
<dbReference type="OrthoDB" id="60033at2759"/>
<feature type="domain" description="Response regulatory" evidence="19">
    <location>
        <begin position="1090"/>
        <end position="1211"/>
    </location>
</feature>
<dbReference type="GO" id="GO:0000155">
    <property type="term" value="F:phosphorelay sensor kinase activity"/>
    <property type="evidence" value="ECO:0007669"/>
    <property type="project" value="InterPro"/>
</dbReference>
<reference evidence="21" key="1">
    <citation type="journal article" date="2017" name="Nat. Genet.">
        <title>Contrasting evolutionary genome dynamics between domesticated and wild yeasts.</title>
        <authorList>
            <person name="Yue J.X."/>
            <person name="Li J."/>
            <person name="Aigrain L."/>
            <person name="Hallin J."/>
            <person name="Persson K."/>
            <person name="Oliver K."/>
            <person name="Bergstrom A."/>
            <person name="Coupland P."/>
            <person name="Warringer J."/>
            <person name="Lagomarsino M.C."/>
            <person name="Fischer G."/>
            <person name="Durbin R."/>
            <person name="Liti G."/>
        </authorList>
    </citation>
    <scope>NUCLEOTIDE SEQUENCE</scope>
    <source>
        <strain evidence="21">CBS432</strain>
    </source>
</reference>
<dbReference type="Gene3D" id="3.30.565.10">
    <property type="entry name" value="Histidine kinase-like ATPase, C-terminal domain"/>
    <property type="match status" value="1"/>
</dbReference>
<evidence type="ECO:0000259" key="19">
    <source>
        <dbReference type="PROSITE" id="PS50110"/>
    </source>
</evidence>
<dbReference type="PROSITE" id="PS50885">
    <property type="entry name" value="HAMP"/>
    <property type="match status" value="1"/>
</dbReference>
<keyword evidence="13" id="KW-0325">Glycoprotein</keyword>
<dbReference type="AlphaFoldDB" id="A0A8B8UT11"/>
<dbReference type="InterPro" id="IPR001789">
    <property type="entry name" value="Sig_transdc_resp-reg_receiver"/>
</dbReference>
<reference evidence="21" key="3">
    <citation type="submission" date="2025-07" db="EMBL/GenBank/DDBJ databases">
        <authorList>
            <consortium name="NCBI Genome Project"/>
        </authorList>
    </citation>
    <scope>NUCLEOTIDE SEQUENCE</scope>
    <source>
        <strain evidence="21">CBS432</strain>
    </source>
</reference>
<comment type="catalytic activity">
    <reaction evidence="1">
        <text>ATP + protein L-histidine = ADP + protein N-phospho-L-histidine.</text>
        <dbReference type="EC" id="2.7.13.3"/>
    </reaction>
</comment>
<evidence type="ECO:0000256" key="13">
    <source>
        <dbReference type="ARBA" id="ARBA00023180"/>
    </source>
</evidence>
<dbReference type="Gene3D" id="3.40.50.2300">
    <property type="match status" value="1"/>
</dbReference>
<evidence type="ECO:0000256" key="15">
    <source>
        <dbReference type="SAM" id="Coils"/>
    </source>
</evidence>
<feature type="region of interest" description="Disordered" evidence="16">
    <location>
        <begin position="961"/>
        <end position="980"/>
    </location>
</feature>
<dbReference type="SUPFAM" id="SSF52172">
    <property type="entry name" value="CheY-like"/>
    <property type="match status" value="1"/>
</dbReference>
<accession>A0A8B8UT11</accession>
<dbReference type="EC" id="2.7.13.3" evidence="3"/>
<dbReference type="Pfam" id="PF02518">
    <property type="entry name" value="HATPase_c"/>
    <property type="match status" value="1"/>
</dbReference>
<sequence>MRFRLPSKLELTPPFRIGIRAQLTALVSIVALGSLIILAITTGVYFTSNYKNLRSDRLYIAAQLKSSQIDQTLNYLYYQAYYLASRDALQNSLTSYVAGNKSADNWVDSLSVVQKFLSSSNLFYVAKVYDSSFSTVLNATNNGTGDLIPEDVLESLFPLSTDTPLPSSLETTGILTDPVLNNTEYLMSMSLPVFANPSIILTDSRVYGYITIVMSAEGLKSVFNDTTALETSNVAIISAVYNNQGKASGYHFVFPPYGSPTDLPRQVFPIKNNTFISSAFKNGKGGSLKQTSSFSSTGNLALGYSPCSFQLVNWVAVVSQHESVFLSPATKLAKIITGTVIAIGVFVILLTLPLAHWAVQPIVRLQKATELITEGRGLRPSTPRTVSRASSFKRGFSSGFTVPSSLLQFNTGEAGSTTSASGHGGSGHGSGAAFSTGSSMKSAINLGNEKLSPSEEENKIPNNHTDAKISMDGSLNHDLLAPHSLKHNDTDRSSNRSHILTTSANLTEARLPDYRRLFSDELSDLTETFNTMTDALDQHYALLEDRVRARTKQLEAAKIEAEAANEAKTVFIANISHELRTPLNGILGMTAISMEETDVSKIRNSLKLIFRSGELLLHILTELLTFSKNVLQRTKLEKRDFCITDVALQIKSIFGKVAKDQRVRLSISLFPNLIRTMVLWGDSNRIIQIVMNLVSNALKFTPVDGTVDVRMKLLGEYDKELSEKKQFKEVYIKRGTEVTEDLENTDKRDLPTSSNHRKGVDLESAATSIASNRDTSTIQEEITKRNTVANESVYKKVNDREKSSNDDVSSIVSTTTSSYDNAIFNSQFNKAPCSDDEEGGNLGRSIENPKAWVISIEVEDTGPGIDPSLQESVFHPFVQGDQTLSRQYGGTGLGLSICRQLANMMHGTMKLESKVGVGSKFTFTLPLHQTKEISFADMDFPFEDEFNPESRKNRRVKFSVAKSVKSRQSTSSIATPVTNKSGLTKDVLPEEKIKDKYETKDVENINMGREEENGNGNLEQLQEKNKKPSTFLSNAESNGQKSLSSKHRSRHENLGSVNLDRPFLQSTGTATSSRNVPTVKDDDKDETSIKILVVEDNHVNQEVIKRMLNLEGIENIELACDGQEAFDKVKELTSKGENYNMIFMDVQMPKVDGLLSTKMIRHDLGYTSPIVALTAFADDSNIKECLESGMNGFLSKPIKRPKLKTILAEFCAAYQGKKINK</sequence>
<feature type="compositionally biased region" description="Polar residues" evidence="16">
    <location>
        <begin position="966"/>
        <end position="980"/>
    </location>
</feature>
<dbReference type="GO" id="GO:0009927">
    <property type="term" value="F:histidine phosphotransfer kinase activity"/>
    <property type="evidence" value="ECO:0007669"/>
    <property type="project" value="TreeGrafter"/>
</dbReference>
<keyword evidence="15" id="KW-0175">Coiled coil</keyword>
<feature type="domain" description="HAMP" evidence="20">
    <location>
        <begin position="505"/>
        <end position="541"/>
    </location>
</feature>
<dbReference type="SUPFAM" id="SSF55874">
    <property type="entry name" value="ATPase domain of HSP90 chaperone/DNA topoisomerase II/histidine kinase"/>
    <property type="match status" value="2"/>
</dbReference>
<dbReference type="InterPro" id="IPR004358">
    <property type="entry name" value="Sig_transdc_His_kin-like_C"/>
</dbReference>
<comment type="subcellular location">
    <subcellularLocation>
        <location evidence="2">Membrane</location>
    </subcellularLocation>
</comment>